<evidence type="ECO:0000313" key="1">
    <source>
        <dbReference type="EMBL" id="RBQ22287.1"/>
    </source>
</evidence>
<name>A0A366M8C4_9EURY</name>
<comment type="caution">
    <text evidence="1">The sequence shown here is derived from an EMBL/GenBank/DDBJ whole genome shotgun (WGS) entry which is preliminary data.</text>
</comment>
<dbReference type="AlphaFoldDB" id="A0A366M8C4"/>
<proteinExistence type="predicted"/>
<organism evidence="1 2">
    <name type="scientific">Candidatus Methanobinarius endosymbioticus</name>
    <dbReference type="NCBI Taxonomy" id="2006182"/>
    <lineage>
        <taxon>Archaea</taxon>
        <taxon>Methanobacteriati</taxon>
        <taxon>Methanobacteriota</taxon>
        <taxon>Methanomada group</taxon>
        <taxon>Methanobacteria</taxon>
        <taxon>Methanobacteriales</taxon>
        <taxon>Methanobacteriaceae</taxon>
        <taxon>Candidatus Methanobinarius</taxon>
    </lineage>
</organism>
<dbReference type="EMBL" id="NIZT01000070">
    <property type="protein sequence ID" value="RBQ22287.1"/>
    <property type="molecule type" value="Genomic_DNA"/>
</dbReference>
<dbReference type="Proteomes" id="UP000253099">
    <property type="component" value="Unassembled WGS sequence"/>
</dbReference>
<keyword evidence="2" id="KW-1185">Reference proteome</keyword>
<gene>
    <name evidence="1" type="ORF">ALNOE001_20170</name>
</gene>
<protein>
    <submittedName>
        <fullName evidence="1">Uncharacterized protein</fullName>
    </submittedName>
</protein>
<sequence>MEDSPNGNKEIITIENGKGSHDISSNIDFILIDDLRTDGDKENVLAKIIVYSNGISIYESKGEFYSWSDYSFISLYNLILDKNNGKN</sequence>
<evidence type="ECO:0000313" key="2">
    <source>
        <dbReference type="Proteomes" id="UP000253099"/>
    </source>
</evidence>
<accession>A0A366M8C4</accession>
<reference evidence="1 2" key="1">
    <citation type="submission" date="2018-06" db="EMBL/GenBank/DDBJ databases">
        <title>Genomic insight into two independent archaeal endosymbiosis events.</title>
        <authorList>
            <person name="Lind A.E."/>
            <person name="Lewis W.H."/>
            <person name="Spang A."/>
            <person name="Guy L."/>
            <person name="Embley M.T."/>
            <person name="Ettema T.J.G."/>
        </authorList>
    </citation>
    <scope>NUCLEOTIDE SEQUENCE [LARGE SCALE GENOMIC DNA]</scope>
    <source>
        <strain evidence="1">NOE</strain>
    </source>
</reference>